<gene>
    <name evidence="12" type="ORF">CHILSU_LOCUS9658</name>
</gene>
<evidence type="ECO:0000256" key="5">
    <source>
        <dbReference type="ARBA" id="ARBA00022737"/>
    </source>
</evidence>
<evidence type="ECO:0000256" key="11">
    <source>
        <dbReference type="RuleBase" id="RU000488"/>
    </source>
</evidence>
<evidence type="ECO:0000256" key="10">
    <source>
        <dbReference type="PROSITE-ProRule" id="PRU00282"/>
    </source>
</evidence>
<sequence>MEFVIGGLAGAGATIFTNPMDVVKTRMQLQGELRARHEHTARYRGILHATYVIAKTDGAMALQKGLAPAMLLGFTMNSVRLGMYHIAEVQGWTKNKNGNVDIKRAILWSSLSGIMSGVFGNPASVIKTRIQAAAHPSIAVGRQHKYKGMLDGCVQIYKAEGVAGFFAGVNATCTRLAIGSAAQLTSFSAYVTLTTKLLLYDISLSCKNVIFLVSSSVQKRL</sequence>
<keyword evidence="9 10" id="KW-0472">Membrane</keyword>
<proteinExistence type="inferred from homology"/>
<dbReference type="InterPro" id="IPR018108">
    <property type="entry name" value="MCP_transmembrane"/>
</dbReference>
<dbReference type="Pfam" id="PF00153">
    <property type="entry name" value="Mito_carr"/>
    <property type="match status" value="2"/>
</dbReference>
<evidence type="ECO:0000256" key="9">
    <source>
        <dbReference type="ARBA" id="ARBA00023136"/>
    </source>
</evidence>
<organism evidence="12 13">
    <name type="scientific">Chilo suppressalis</name>
    <name type="common">Asiatic rice borer moth</name>
    <dbReference type="NCBI Taxonomy" id="168631"/>
    <lineage>
        <taxon>Eukaryota</taxon>
        <taxon>Metazoa</taxon>
        <taxon>Ecdysozoa</taxon>
        <taxon>Arthropoda</taxon>
        <taxon>Hexapoda</taxon>
        <taxon>Insecta</taxon>
        <taxon>Pterygota</taxon>
        <taxon>Neoptera</taxon>
        <taxon>Endopterygota</taxon>
        <taxon>Lepidoptera</taxon>
        <taxon>Glossata</taxon>
        <taxon>Ditrysia</taxon>
        <taxon>Pyraloidea</taxon>
        <taxon>Crambidae</taxon>
        <taxon>Crambinae</taxon>
        <taxon>Chilo</taxon>
    </lineage>
</organism>
<name>A0ABN8LAE0_CHISP</name>
<reference evidence="12" key="1">
    <citation type="submission" date="2021-12" db="EMBL/GenBank/DDBJ databases">
        <authorList>
            <person name="King R."/>
        </authorList>
    </citation>
    <scope>NUCLEOTIDE SEQUENCE</scope>
</reference>
<keyword evidence="5" id="KW-0677">Repeat</keyword>
<evidence type="ECO:0000256" key="7">
    <source>
        <dbReference type="ARBA" id="ARBA00022989"/>
    </source>
</evidence>
<comment type="similarity">
    <text evidence="2 11">Belongs to the mitochondrial carrier (TC 2.A.29) family.</text>
</comment>
<evidence type="ECO:0000256" key="1">
    <source>
        <dbReference type="ARBA" id="ARBA00004448"/>
    </source>
</evidence>
<dbReference type="EMBL" id="OU963899">
    <property type="protein sequence ID" value="CAH2990458.1"/>
    <property type="molecule type" value="Genomic_DNA"/>
</dbReference>
<dbReference type="InterPro" id="IPR023395">
    <property type="entry name" value="MCP_dom_sf"/>
</dbReference>
<keyword evidence="7" id="KW-1133">Transmembrane helix</keyword>
<evidence type="ECO:0000256" key="4">
    <source>
        <dbReference type="ARBA" id="ARBA00022692"/>
    </source>
</evidence>
<dbReference type="SUPFAM" id="SSF103506">
    <property type="entry name" value="Mitochondrial carrier"/>
    <property type="match status" value="1"/>
</dbReference>
<dbReference type="InterPro" id="IPR051508">
    <property type="entry name" value="Mito_Carrier_Antiporter"/>
</dbReference>
<dbReference type="PANTHER" id="PTHR45928">
    <property type="entry name" value="RE38146P"/>
    <property type="match status" value="1"/>
</dbReference>
<keyword evidence="8" id="KW-0496">Mitochondrion</keyword>
<dbReference type="Gene3D" id="1.50.40.10">
    <property type="entry name" value="Mitochondrial carrier domain"/>
    <property type="match status" value="1"/>
</dbReference>
<evidence type="ECO:0000256" key="6">
    <source>
        <dbReference type="ARBA" id="ARBA00022792"/>
    </source>
</evidence>
<feature type="repeat" description="Solcar" evidence="10">
    <location>
        <begin position="104"/>
        <end position="193"/>
    </location>
</feature>
<accession>A0ABN8LAE0</accession>
<feature type="repeat" description="Solcar" evidence="10">
    <location>
        <begin position="1"/>
        <end position="90"/>
    </location>
</feature>
<dbReference type="PROSITE" id="PS50920">
    <property type="entry name" value="SOLCAR"/>
    <property type="match status" value="2"/>
</dbReference>
<evidence type="ECO:0000313" key="13">
    <source>
        <dbReference type="Proteomes" id="UP001153292"/>
    </source>
</evidence>
<dbReference type="PANTHER" id="PTHR45928:SF1">
    <property type="entry name" value="RE38146P"/>
    <property type="match status" value="1"/>
</dbReference>
<protein>
    <submittedName>
        <fullName evidence="12">Uncharacterized protein</fullName>
    </submittedName>
</protein>
<evidence type="ECO:0000313" key="12">
    <source>
        <dbReference type="EMBL" id="CAH2990458.1"/>
    </source>
</evidence>
<evidence type="ECO:0000256" key="8">
    <source>
        <dbReference type="ARBA" id="ARBA00023128"/>
    </source>
</evidence>
<keyword evidence="4 10" id="KW-0812">Transmembrane</keyword>
<keyword evidence="6" id="KW-0999">Mitochondrion inner membrane</keyword>
<comment type="subcellular location">
    <subcellularLocation>
        <location evidence="1">Mitochondrion inner membrane</location>
        <topology evidence="1">Multi-pass membrane protein</topology>
    </subcellularLocation>
</comment>
<evidence type="ECO:0000256" key="3">
    <source>
        <dbReference type="ARBA" id="ARBA00022448"/>
    </source>
</evidence>
<keyword evidence="13" id="KW-1185">Reference proteome</keyword>
<keyword evidence="3 11" id="KW-0813">Transport</keyword>
<dbReference type="Proteomes" id="UP001153292">
    <property type="component" value="Chromosome 6"/>
</dbReference>
<evidence type="ECO:0000256" key="2">
    <source>
        <dbReference type="ARBA" id="ARBA00006375"/>
    </source>
</evidence>